<comment type="pathway">
    <text evidence="3 8">Glycan biosynthesis; glycogen biosynthesis.</text>
</comment>
<dbReference type="PANTHER" id="PTHR45825">
    <property type="entry name" value="GRANULE-BOUND STARCH SYNTHASE 1, CHLOROPLASTIC/AMYLOPLASTIC"/>
    <property type="match status" value="1"/>
</dbReference>
<dbReference type="Pfam" id="PF08323">
    <property type="entry name" value="Glyco_transf_5"/>
    <property type="match status" value="1"/>
</dbReference>
<evidence type="ECO:0000259" key="10">
    <source>
        <dbReference type="Pfam" id="PF08323"/>
    </source>
</evidence>
<evidence type="ECO:0000313" key="11">
    <source>
        <dbReference type="EMBL" id="AOS44572.1"/>
    </source>
</evidence>
<dbReference type="CDD" id="cd03791">
    <property type="entry name" value="GT5_Glycogen_synthase_DULL1-like"/>
    <property type="match status" value="1"/>
</dbReference>
<name>A0A1D8AUK2_9BACT</name>
<keyword evidence="5 8" id="KW-0328">Glycosyltransferase</keyword>
<sequence length="497" mass="54186">MVGVYLGVAAMKILFVTPEVEPFVKVGGLADMTGALPKDLVRQGHDVRVVCPAYGSVRRVGDWQARPEPLGVDVGGASQWARVWETVLPGSRVPAYFLENHDHFARPEVYTGPWGAHADNDLRFAFFCRGALALCQQLDWVPDVIHCHDWTTGLLPLMLNTTLRDTPLARTATVFTIHNLEHQGWSPARVVDFARLPWGEFHRDGLVSNGMVNLMKVGLLHATKITTVSPTYAGEIRTPDGGFGLDGVLNFRAADLLGILNGIDDESWDPARDRSLPAHYSAADLAGKAVCKARLQQQLGLDVKPGVPLFGVVSRLAAQKGLDLLAEALPRILDRMDVQFVLLGNGEAKLENDFRWAADAYRGRFGAHLGFDGGLARLIQAGSDFFVMPSRSEPCGLTQMYAMRYGTPPVVRATGGLVDTVQNFVEGQPVGTGFVFGDATVAALTDTIGWACATYYDRPAELAALRLRGMAQDFSWRSSAKHYVDLYRWAVAARVGG</sequence>
<dbReference type="GO" id="GO:0004373">
    <property type="term" value="F:alpha-1,4-glucan glucosyltransferase (UDP-glucose donor) activity"/>
    <property type="evidence" value="ECO:0007669"/>
    <property type="project" value="InterPro"/>
</dbReference>
<evidence type="ECO:0000256" key="7">
    <source>
        <dbReference type="ARBA" id="ARBA00023056"/>
    </source>
</evidence>
<evidence type="ECO:0000256" key="3">
    <source>
        <dbReference type="ARBA" id="ARBA00004964"/>
    </source>
</evidence>
<keyword evidence="12" id="KW-1185">Reference proteome</keyword>
<dbReference type="Gene3D" id="3.40.50.2000">
    <property type="entry name" value="Glycogen Phosphorylase B"/>
    <property type="match status" value="2"/>
</dbReference>
<dbReference type="EMBL" id="CP016094">
    <property type="protein sequence ID" value="AOS44572.1"/>
    <property type="molecule type" value="Genomic_DNA"/>
</dbReference>
<dbReference type="GO" id="GO:0009011">
    <property type="term" value="F:alpha-1,4-glucan glucosyltransferase (ADP-glucose donor) activity"/>
    <property type="evidence" value="ECO:0007669"/>
    <property type="project" value="UniProtKB-UniRule"/>
</dbReference>
<dbReference type="PATRIC" id="fig|1838286.3.peg.1651"/>
<dbReference type="InterPro" id="IPR001296">
    <property type="entry name" value="Glyco_trans_1"/>
</dbReference>
<dbReference type="OrthoDB" id="9808590at2"/>
<evidence type="ECO:0000256" key="8">
    <source>
        <dbReference type="HAMAP-Rule" id="MF_00484"/>
    </source>
</evidence>
<dbReference type="AlphaFoldDB" id="A0A1D8AUK2"/>
<evidence type="ECO:0000313" key="12">
    <source>
        <dbReference type="Proteomes" id="UP000095228"/>
    </source>
</evidence>
<proteinExistence type="inferred from homology"/>
<protein>
    <recommendedName>
        <fullName evidence="8">Glycogen synthase</fullName>
        <ecNumber evidence="8">2.4.1.21</ecNumber>
    </recommendedName>
    <alternativeName>
        <fullName evidence="8">Starch [bacterial glycogen] synthase</fullName>
    </alternativeName>
</protein>
<keyword evidence="6 8" id="KW-0808">Transferase</keyword>
<dbReference type="PANTHER" id="PTHR45825:SF11">
    <property type="entry name" value="ALPHA AMYLASE DOMAIN-CONTAINING PROTEIN"/>
    <property type="match status" value="1"/>
</dbReference>
<dbReference type="EC" id="2.4.1.21" evidence="8"/>
<feature type="domain" description="Starch synthase catalytic" evidence="10">
    <location>
        <begin position="12"/>
        <end position="250"/>
    </location>
</feature>
<dbReference type="HAMAP" id="MF_00484">
    <property type="entry name" value="Glycogen_synth"/>
    <property type="match status" value="1"/>
</dbReference>
<evidence type="ECO:0000256" key="1">
    <source>
        <dbReference type="ARBA" id="ARBA00001478"/>
    </source>
</evidence>
<evidence type="ECO:0000259" key="9">
    <source>
        <dbReference type="Pfam" id="PF00534"/>
    </source>
</evidence>
<gene>
    <name evidence="11" type="primary">glgA_2</name>
    <name evidence="8" type="synonym">glgA</name>
    <name evidence="11" type="ORF">Verru16b_01635</name>
</gene>
<dbReference type="GO" id="GO:0005829">
    <property type="term" value="C:cytosol"/>
    <property type="evidence" value="ECO:0007669"/>
    <property type="project" value="TreeGrafter"/>
</dbReference>
<dbReference type="SUPFAM" id="SSF53756">
    <property type="entry name" value="UDP-Glycosyltransferase/glycogen phosphorylase"/>
    <property type="match status" value="1"/>
</dbReference>
<comment type="catalytic activity">
    <reaction evidence="1 8">
        <text>[(1-&gt;4)-alpha-D-glucosyl](n) + ADP-alpha-D-glucose = [(1-&gt;4)-alpha-D-glucosyl](n+1) + ADP + H(+)</text>
        <dbReference type="Rhea" id="RHEA:18189"/>
        <dbReference type="Rhea" id="RHEA-COMP:9584"/>
        <dbReference type="Rhea" id="RHEA-COMP:9587"/>
        <dbReference type="ChEBI" id="CHEBI:15378"/>
        <dbReference type="ChEBI" id="CHEBI:15444"/>
        <dbReference type="ChEBI" id="CHEBI:57498"/>
        <dbReference type="ChEBI" id="CHEBI:456216"/>
        <dbReference type="EC" id="2.4.1.21"/>
    </reaction>
</comment>
<feature type="binding site" evidence="8">
    <location>
        <position position="25"/>
    </location>
    <ligand>
        <name>ADP-alpha-D-glucose</name>
        <dbReference type="ChEBI" id="CHEBI:57498"/>
    </ligand>
</feature>
<dbReference type="NCBIfam" id="TIGR02095">
    <property type="entry name" value="glgA"/>
    <property type="match status" value="1"/>
</dbReference>
<dbReference type="KEGG" id="obg:Verru16b_01635"/>
<dbReference type="InterPro" id="IPR013534">
    <property type="entry name" value="Starch_synth_cat_dom"/>
</dbReference>
<comment type="function">
    <text evidence="2 8">Synthesizes alpha-1,4-glucan chains using ADP-glucose.</text>
</comment>
<keyword evidence="7 8" id="KW-0320">Glycogen biosynthesis</keyword>
<evidence type="ECO:0000256" key="6">
    <source>
        <dbReference type="ARBA" id="ARBA00022679"/>
    </source>
</evidence>
<dbReference type="Pfam" id="PF00534">
    <property type="entry name" value="Glycos_transf_1"/>
    <property type="match status" value="1"/>
</dbReference>
<dbReference type="NCBIfam" id="NF001899">
    <property type="entry name" value="PRK00654.1-2"/>
    <property type="match status" value="1"/>
</dbReference>
<organism evidence="11 12">
    <name type="scientific">Lacunisphaera limnophila</name>
    <dbReference type="NCBI Taxonomy" id="1838286"/>
    <lineage>
        <taxon>Bacteria</taxon>
        <taxon>Pseudomonadati</taxon>
        <taxon>Verrucomicrobiota</taxon>
        <taxon>Opitutia</taxon>
        <taxon>Opitutales</taxon>
        <taxon>Opitutaceae</taxon>
        <taxon>Lacunisphaera</taxon>
    </lineage>
</organism>
<evidence type="ECO:0000256" key="2">
    <source>
        <dbReference type="ARBA" id="ARBA00002764"/>
    </source>
</evidence>
<evidence type="ECO:0000256" key="5">
    <source>
        <dbReference type="ARBA" id="ARBA00022676"/>
    </source>
</evidence>
<dbReference type="Proteomes" id="UP000095228">
    <property type="component" value="Chromosome"/>
</dbReference>
<dbReference type="InterPro" id="IPR011835">
    <property type="entry name" value="GS/SS"/>
</dbReference>
<dbReference type="GO" id="GO:0005978">
    <property type="term" value="P:glycogen biosynthetic process"/>
    <property type="evidence" value="ECO:0007669"/>
    <property type="project" value="UniProtKB-UniRule"/>
</dbReference>
<feature type="domain" description="Glycosyl transferase family 1" evidence="9">
    <location>
        <begin position="306"/>
        <end position="450"/>
    </location>
</feature>
<evidence type="ECO:0000256" key="4">
    <source>
        <dbReference type="ARBA" id="ARBA00010281"/>
    </source>
</evidence>
<comment type="similarity">
    <text evidence="4 8">Belongs to the glycosyltransferase 1 family. Bacterial/plant glycogen synthase subfamily.</text>
</comment>
<dbReference type="STRING" id="1838286.Verru16b_01635"/>
<dbReference type="UniPathway" id="UPA00164"/>
<accession>A0A1D8AUK2</accession>
<reference evidence="11 12" key="1">
    <citation type="submission" date="2016-06" db="EMBL/GenBank/DDBJ databases">
        <title>Three novel species with peptidoglycan cell walls form the new genus Lacunisphaera gen. nov. in the family Opitutaceae of the verrucomicrobial subdivision 4.</title>
        <authorList>
            <person name="Rast P."/>
            <person name="Gloeckner I."/>
            <person name="Jogler M."/>
            <person name="Boedeker C."/>
            <person name="Jeske O."/>
            <person name="Wiegand S."/>
            <person name="Reinhardt R."/>
            <person name="Schumann P."/>
            <person name="Rohde M."/>
            <person name="Spring S."/>
            <person name="Gloeckner F.O."/>
            <person name="Jogler C."/>
        </authorList>
    </citation>
    <scope>NUCLEOTIDE SEQUENCE [LARGE SCALE GENOMIC DNA]</scope>
    <source>
        <strain evidence="11 12">IG16b</strain>
    </source>
</reference>